<comment type="caution">
    <text evidence="8">The sequence shown here is derived from an EMBL/GenBank/DDBJ whole genome shotgun (WGS) entry which is preliminary data.</text>
</comment>
<dbReference type="PROSITE" id="PS50850">
    <property type="entry name" value="MFS"/>
    <property type="match status" value="1"/>
</dbReference>
<evidence type="ECO:0000259" key="7">
    <source>
        <dbReference type="PROSITE" id="PS50850"/>
    </source>
</evidence>
<evidence type="ECO:0000256" key="3">
    <source>
        <dbReference type="ARBA" id="ARBA00022989"/>
    </source>
</evidence>
<feature type="transmembrane region" description="Helical" evidence="6">
    <location>
        <begin position="236"/>
        <end position="256"/>
    </location>
</feature>
<dbReference type="EMBL" id="JBIRGH010000032">
    <property type="protein sequence ID" value="MFH8589427.1"/>
    <property type="molecule type" value="Genomic_DNA"/>
</dbReference>
<keyword evidence="3 6" id="KW-1133">Transmembrane helix</keyword>
<feature type="transmembrane region" description="Helical" evidence="6">
    <location>
        <begin position="153"/>
        <end position="175"/>
    </location>
</feature>
<feature type="compositionally biased region" description="Low complexity" evidence="5">
    <location>
        <begin position="9"/>
        <end position="20"/>
    </location>
</feature>
<feature type="transmembrane region" description="Helical" evidence="6">
    <location>
        <begin position="96"/>
        <end position="114"/>
    </location>
</feature>
<dbReference type="InterPro" id="IPR020846">
    <property type="entry name" value="MFS_dom"/>
</dbReference>
<evidence type="ECO:0000313" key="8">
    <source>
        <dbReference type="EMBL" id="MFH8589427.1"/>
    </source>
</evidence>
<protein>
    <submittedName>
        <fullName evidence="8">MFS transporter</fullName>
    </submittedName>
</protein>
<sequence>MTTERSRRGGAATAPAGRTATPGSGIPRSLVLLLAAACGLIVANNYYAQPLLPDLRDTFGVSSAVIGLCVTLNQLGYAAGLVLVVPLGDLVSRRRLIVPMLAADAVILAAAAAAPGAWALIAALTLAGVTGSVINILIPMTATLADDTQRGRVVGTLMTGLLLGVLLARTVAGALDELAGWRLVYATAAVLIAALTLTLYRKLPDLPVPPGSSYPRLLASVASLVRTEPFLRRRMAIGATGFAAFQLLWTALPFMLAKEPYGYSPAIIGLFGLLGAAGALCAQPAGRLQDRGLAHTATGLLLTAIVASWALLAGHEILALVIAGILLLDVGVQGVHVLNQARIYGYRPQIRSRVTTAYMSAYFLGGSAGGALAVTLYPWLGWPGVCAVGGALGLAAIALWATERVRTAPPAETVPPTEPAEPAGRDTQEGPAPHPG</sequence>
<comment type="subcellular location">
    <subcellularLocation>
        <location evidence="1">Cell membrane</location>
        <topology evidence="1">Multi-pass membrane protein</topology>
    </subcellularLocation>
</comment>
<keyword evidence="9" id="KW-1185">Reference proteome</keyword>
<reference evidence="8 9" key="1">
    <citation type="submission" date="2024-10" db="EMBL/GenBank/DDBJ databases">
        <title>The Natural Products Discovery Center: Release of the First 8490 Sequenced Strains for Exploring Actinobacteria Biosynthetic Diversity.</title>
        <authorList>
            <person name="Kalkreuter E."/>
            <person name="Kautsar S.A."/>
            <person name="Yang D."/>
            <person name="Bader C.D."/>
            <person name="Teijaro C.N."/>
            <person name="Fluegel L."/>
            <person name="Davis C.M."/>
            <person name="Simpson J.R."/>
            <person name="Lauterbach L."/>
            <person name="Steele A.D."/>
            <person name="Gui C."/>
            <person name="Meng S."/>
            <person name="Li G."/>
            <person name="Viehrig K."/>
            <person name="Ye F."/>
            <person name="Su P."/>
            <person name="Kiefer A.F."/>
            <person name="Nichols A."/>
            <person name="Cepeda A.J."/>
            <person name="Yan W."/>
            <person name="Fan B."/>
            <person name="Jiang Y."/>
            <person name="Adhikari A."/>
            <person name="Zheng C.-J."/>
            <person name="Schuster L."/>
            <person name="Cowan T.M."/>
            <person name="Smanski M.J."/>
            <person name="Chevrette M.G."/>
            <person name="De Carvalho L.P.S."/>
            <person name="Shen B."/>
        </authorList>
    </citation>
    <scope>NUCLEOTIDE SEQUENCE [LARGE SCALE GENOMIC DNA]</scope>
    <source>
        <strain evidence="8 9">NPDC018013</strain>
    </source>
</reference>
<dbReference type="PANTHER" id="PTHR42910:SF1">
    <property type="entry name" value="MAJOR FACILITATOR SUPERFAMILY (MFS) PROFILE DOMAIN-CONTAINING PROTEIN"/>
    <property type="match status" value="1"/>
</dbReference>
<evidence type="ECO:0000313" key="9">
    <source>
        <dbReference type="Proteomes" id="UP001610990"/>
    </source>
</evidence>
<accession>A0ABW7RMW5</accession>
<feature type="transmembrane region" description="Helical" evidence="6">
    <location>
        <begin position="262"/>
        <end position="281"/>
    </location>
</feature>
<feature type="transmembrane region" description="Helical" evidence="6">
    <location>
        <begin position="181"/>
        <end position="200"/>
    </location>
</feature>
<feature type="transmembrane region" description="Helical" evidence="6">
    <location>
        <begin position="359"/>
        <end position="376"/>
    </location>
</feature>
<feature type="transmembrane region" description="Helical" evidence="6">
    <location>
        <begin position="293"/>
        <end position="311"/>
    </location>
</feature>
<proteinExistence type="predicted"/>
<dbReference type="PANTHER" id="PTHR42910">
    <property type="entry name" value="TRANSPORTER SCO4007-RELATED"/>
    <property type="match status" value="1"/>
</dbReference>
<gene>
    <name evidence="8" type="ORF">ACH4GP_34495</name>
</gene>
<feature type="region of interest" description="Disordered" evidence="5">
    <location>
        <begin position="408"/>
        <end position="436"/>
    </location>
</feature>
<dbReference type="Gene3D" id="1.20.1250.20">
    <property type="entry name" value="MFS general substrate transporter like domains"/>
    <property type="match status" value="1"/>
</dbReference>
<feature type="domain" description="Major facilitator superfamily (MFS) profile" evidence="7">
    <location>
        <begin position="30"/>
        <end position="408"/>
    </location>
</feature>
<dbReference type="CDD" id="cd17324">
    <property type="entry name" value="MFS_NepI_like"/>
    <property type="match status" value="1"/>
</dbReference>
<dbReference type="InterPro" id="IPR036259">
    <property type="entry name" value="MFS_trans_sf"/>
</dbReference>
<keyword evidence="4 6" id="KW-0472">Membrane</keyword>
<dbReference type="InterPro" id="IPR011701">
    <property type="entry name" value="MFS"/>
</dbReference>
<feature type="transmembrane region" description="Helical" evidence="6">
    <location>
        <begin position="30"/>
        <end position="47"/>
    </location>
</feature>
<evidence type="ECO:0000256" key="5">
    <source>
        <dbReference type="SAM" id="MobiDB-lite"/>
    </source>
</evidence>
<evidence type="ECO:0000256" key="2">
    <source>
        <dbReference type="ARBA" id="ARBA00022692"/>
    </source>
</evidence>
<name>A0ABW7RMW5_9ACTN</name>
<dbReference type="Pfam" id="PF07690">
    <property type="entry name" value="MFS_1"/>
    <property type="match status" value="1"/>
</dbReference>
<evidence type="ECO:0000256" key="4">
    <source>
        <dbReference type="ARBA" id="ARBA00023136"/>
    </source>
</evidence>
<evidence type="ECO:0000256" key="6">
    <source>
        <dbReference type="SAM" id="Phobius"/>
    </source>
</evidence>
<dbReference type="SUPFAM" id="SSF103473">
    <property type="entry name" value="MFS general substrate transporter"/>
    <property type="match status" value="1"/>
</dbReference>
<evidence type="ECO:0000256" key="1">
    <source>
        <dbReference type="ARBA" id="ARBA00004651"/>
    </source>
</evidence>
<dbReference type="RefSeq" id="WP_367428706.1">
    <property type="nucleotide sequence ID" value="NZ_CP108413.1"/>
</dbReference>
<feature type="transmembrane region" description="Helical" evidence="6">
    <location>
        <begin position="317"/>
        <end position="338"/>
    </location>
</feature>
<organism evidence="8 9">
    <name type="scientific">Streptomyces celluloflavus</name>
    <dbReference type="NCBI Taxonomy" id="58344"/>
    <lineage>
        <taxon>Bacteria</taxon>
        <taxon>Bacillati</taxon>
        <taxon>Actinomycetota</taxon>
        <taxon>Actinomycetes</taxon>
        <taxon>Kitasatosporales</taxon>
        <taxon>Streptomycetaceae</taxon>
        <taxon>Streptomyces</taxon>
    </lineage>
</organism>
<feature type="region of interest" description="Disordered" evidence="5">
    <location>
        <begin position="1"/>
        <end position="20"/>
    </location>
</feature>
<dbReference type="Proteomes" id="UP001610990">
    <property type="component" value="Unassembled WGS sequence"/>
</dbReference>
<feature type="transmembrane region" description="Helical" evidence="6">
    <location>
        <begin position="59"/>
        <end position="84"/>
    </location>
</feature>
<keyword evidence="2 6" id="KW-0812">Transmembrane</keyword>
<feature type="transmembrane region" description="Helical" evidence="6">
    <location>
        <begin position="382"/>
        <end position="401"/>
    </location>
</feature>
<feature type="transmembrane region" description="Helical" evidence="6">
    <location>
        <begin position="120"/>
        <end position="141"/>
    </location>
</feature>